<dbReference type="Gene3D" id="2.20.200.10">
    <property type="entry name" value="Outer membrane efflux proteins (OEP)"/>
    <property type="match status" value="1"/>
</dbReference>
<keyword evidence="6" id="KW-1185">Reference proteome</keyword>
<dbReference type="SUPFAM" id="SSF56954">
    <property type="entry name" value="Outer membrane efflux proteins (OEP)"/>
    <property type="match status" value="1"/>
</dbReference>
<proteinExistence type="inferred from homology"/>
<evidence type="ECO:0000256" key="2">
    <source>
        <dbReference type="RuleBase" id="RU362097"/>
    </source>
</evidence>
<comment type="similarity">
    <text evidence="1 2">Belongs to the outer membrane factor (OMF) (TC 1.B.17) family.</text>
</comment>
<dbReference type="InterPro" id="IPR003423">
    <property type="entry name" value="OMP_efflux"/>
</dbReference>
<dbReference type="Proteomes" id="UP001162030">
    <property type="component" value="Chromosome"/>
</dbReference>
<evidence type="ECO:0000256" key="4">
    <source>
        <dbReference type="SAM" id="MobiDB-lite"/>
    </source>
</evidence>
<reference evidence="5 6" key="1">
    <citation type="submission" date="2023-03" db="EMBL/GenBank/DDBJ databases">
        <authorList>
            <person name="Pearce D."/>
        </authorList>
    </citation>
    <scope>NUCLEOTIDE SEQUENCE [LARGE SCALE GENOMIC DNA]</scope>
    <source>
        <strain evidence="5">Msz</strain>
    </source>
</reference>
<keyword evidence="2" id="KW-1134">Transmembrane beta strand</keyword>
<feature type="region of interest" description="Disordered" evidence="4">
    <location>
        <begin position="501"/>
        <end position="525"/>
    </location>
</feature>
<keyword evidence="2" id="KW-0564">Palmitate</keyword>
<keyword evidence="2" id="KW-0472">Membrane</keyword>
<name>A0ABN8WYA8_9GAMM</name>
<evidence type="ECO:0000256" key="3">
    <source>
        <dbReference type="SAM" id="Coils"/>
    </source>
</evidence>
<evidence type="ECO:0000256" key="1">
    <source>
        <dbReference type="ARBA" id="ARBA00007613"/>
    </source>
</evidence>
<organism evidence="5 6">
    <name type="scientific">Methylocaldum szegediense</name>
    <dbReference type="NCBI Taxonomy" id="73780"/>
    <lineage>
        <taxon>Bacteria</taxon>
        <taxon>Pseudomonadati</taxon>
        <taxon>Pseudomonadota</taxon>
        <taxon>Gammaproteobacteria</taxon>
        <taxon>Methylococcales</taxon>
        <taxon>Methylococcaceae</taxon>
        <taxon>Methylocaldum</taxon>
    </lineage>
</organism>
<dbReference type="EMBL" id="OX458333">
    <property type="protein sequence ID" value="CAI8744528.1"/>
    <property type="molecule type" value="Genomic_DNA"/>
</dbReference>
<dbReference type="Pfam" id="PF02321">
    <property type="entry name" value="OEP"/>
    <property type="match status" value="2"/>
</dbReference>
<dbReference type="Gene3D" id="1.20.1600.10">
    <property type="entry name" value="Outer membrane efflux proteins (OEP)"/>
    <property type="match status" value="1"/>
</dbReference>
<dbReference type="PANTHER" id="PTHR30203:SF25">
    <property type="entry name" value="OUTER MEMBRANE PROTEIN-RELATED"/>
    <property type="match status" value="1"/>
</dbReference>
<dbReference type="NCBIfam" id="TIGR01845">
    <property type="entry name" value="outer_NodT"/>
    <property type="match status" value="1"/>
</dbReference>
<dbReference type="InterPro" id="IPR010131">
    <property type="entry name" value="MdtP/NodT-like"/>
</dbReference>
<feature type="coiled-coil region" evidence="3">
    <location>
        <begin position="202"/>
        <end position="231"/>
    </location>
</feature>
<gene>
    <name evidence="5" type="ORF">MSZNOR_0532</name>
</gene>
<keyword evidence="2" id="KW-0449">Lipoprotein</keyword>
<sequence length="525" mass="56996">MSKLCTAIERGRSAPDDRSLGAPLGRAFMIVFSALVSACAVGPDYRQPDAAPGAQFAHAVLPEFKRDGIEIAWWKQFDDPVLSELIDQAVSNNRGLKAAEANLRVARALYLEAGLDLLPTITSHANYTTTKRSFDAMNRRQYAPRELELFNVGFDAFWEVDFFGRIRRSVEARDAEVAAAEADLRDLLVSVIAEVARNYFELRGLQNQLDVAQKNADNQAATLELTQARLEAGRGTELDTSRAKAQLDSTLATIPPLQSRIRQTIHRLGVLTGQLPDSLSSQLSTPAPMPKIPESIRIGSPSELLRRRPDIRVAERNLAAATARIGVATADLFPRVTFNGTIALESRTLSGLGASGTEAFSVGPRISWAFLDLGRVLARIKAADASAEARLANYEQTVLTALEETENALVNYNRERTRLALLMSAAAASEHAHQLAHLRFEDGIEDFLTVLDAERRLLQDQEQLAQSETATATALIAVYKALGGGWEVYAPDENAVASVPASTQQASSVSVGPTAVPDTPARNTK</sequence>
<feature type="compositionally biased region" description="Polar residues" evidence="4">
    <location>
        <begin position="501"/>
        <end position="511"/>
    </location>
</feature>
<dbReference type="PANTHER" id="PTHR30203">
    <property type="entry name" value="OUTER MEMBRANE CATION EFFLUX PROTEIN"/>
    <property type="match status" value="1"/>
</dbReference>
<evidence type="ECO:0000313" key="6">
    <source>
        <dbReference type="Proteomes" id="UP001162030"/>
    </source>
</evidence>
<protein>
    <submittedName>
        <fullName evidence="5">Outer membrane protein, multidrug efflux system</fullName>
    </submittedName>
</protein>
<keyword evidence="2" id="KW-0812">Transmembrane</keyword>
<evidence type="ECO:0000313" key="5">
    <source>
        <dbReference type="EMBL" id="CAI8744528.1"/>
    </source>
</evidence>
<keyword evidence="3" id="KW-0175">Coiled coil</keyword>
<comment type="subcellular location">
    <subcellularLocation>
        <location evidence="2">Cell outer membrane</location>
        <topology evidence="2">Lipid-anchor</topology>
    </subcellularLocation>
</comment>
<feature type="coiled-coil region" evidence="3">
    <location>
        <begin position="377"/>
        <end position="422"/>
    </location>
</feature>
<accession>A0ABN8WYA8</accession>